<dbReference type="PANTHER" id="PTHR33710">
    <property type="entry name" value="BNAC02G09200D PROTEIN"/>
    <property type="match status" value="1"/>
</dbReference>
<keyword evidence="1" id="KW-0175">Coiled coil</keyword>
<sequence>MEPFQDPKELDNYKRKLGCKNAYCNISAKIWVFWDDDWRGEVLSDSIQQISLKLSKNNVEMICTAVYARCDALERLELWEELEALSVNINIPWTVGGDFNVIMNKEEKLGGLDFTQFEALDFSQCINNCALTEIKYEGSLFTWWNGRIERDSIFKRLDRVFGNQEFSNMFPTSEVHHLVRQGSDHAPLHVICNLEEEVTSRPFKFLNFWTRHPQFQQIVEENWRIDFVGCPFIEFQAKLKKVKGALAKWSNATFGNIFQKVTTFEDEVKVKEIQLEINATEENRADLKRAEANLKKILYLEEEFWKQKAGMRWFQDGDKNTRFFHNYVKGRRKKLHLAEIQMEQGDVVNSSDGIGAEAVSYFERQFKEGGTSEDESLLRLIPKLITPSQNEEMGKMPTKEEVKMVVFALNGDSTSGPDDFTFYFSYEFGVITKKGEDCKLHRP</sequence>
<protein>
    <submittedName>
        <fullName evidence="2">Uncharacterized protein</fullName>
    </submittedName>
</protein>
<comment type="caution">
    <text evidence="2">The sequence shown here is derived from an EMBL/GenBank/DDBJ whole genome shotgun (WGS) entry which is preliminary data.</text>
</comment>
<name>A0ABQ7UDN7_SOLTU</name>
<feature type="coiled-coil region" evidence="1">
    <location>
        <begin position="270"/>
        <end position="297"/>
    </location>
</feature>
<accession>A0ABQ7UDN7</accession>
<dbReference type="EMBL" id="JAIVGD010000023">
    <property type="protein sequence ID" value="KAH0744967.1"/>
    <property type="molecule type" value="Genomic_DNA"/>
</dbReference>
<keyword evidence="3" id="KW-1185">Reference proteome</keyword>
<dbReference type="Gene3D" id="3.60.10.10">
    <property type="entry name" value="Endonuclease/exonuclease/phosphatase"/>
    <property type="match status" value="1"/>
</dbReference>
<dbReference type="SUPFAM" id="SSF56219">
    <property type="entry name" value="DNase I-like"/>
    <property type="match status" value="1"/>
</dbReference>
<evidence type="ECO:0000256" key="1">
    <source>
        <dbReference type="SAM" id="Coils"/>
    </source>
</evidence>
<proteinExistence type="predicted"/>
<dbReference type="Proteomes" id="UP000826656">
    <property type="component" value="Unassembled WGS sequence"/>
</dbReference>
<reference evidence="2 3" key="1">
    <citation type="journal article" date="2021" name="bioRxiv">
        <title>Chromosome-scale and haplotype-resolved genome assembly of a tetraploid potato cultivar.</title>
        <authorList>
            <person name="Sun H."/>
            <person name="Jiao W.-B."/>
            <person name="Krause K."/>
            <person name="Campoy J.A."/>
            <person name="Goel M."/>
            <person name="Folz-Donahue K."/>
            <person name="Kukat C."/>
            <person name="Huettel B."/>
            <person name="Schneeberger K."/>
        </authorList>
    </citation>
    <scope>NUCLEOTIDE SEQUENCE [LARGE SCALE GENOMIC DNA]</scope>
    <source>
        <strain evidence="2">SolTubOtavaFocal</strain>
        <tissue evidence="2">Leaves</tissue>
    </source>
</reference>
<gene>
    <name evidence="2" type="ORF">KY290_032960</name>
</gene>
<dbReference type="InterPro" id="IPR036691">
    <property type="entry name" value="Endo/exonu/phosph_ase_sf"/>
</dbReference>
<dbReference type="PANTHER" id="PTHR33710:SF79">
    <property type="entry name" value="OS06G0205337 PROTEIN"/>
    <property type="match status" value="1"/>
</dbReference>
<evidence type="ECO:0000313" key="3">
    <source>
        <dbReference type="Proteomes" id="UP000826656"/>
    </source>
</evidence>
<organism evidence="2 3">
    <name type="scientific">Solanum tuberosum</name>
    <name type="common">Potato</name>
    <dbReference type="NCBI Taxonomy" id="4113"/>
    <lineage>
        <taxon>Eukaryota</taxon>
        <taxon>Viridiplantae</taxon>
        <taxon>Streptophyta</taxon>
        <taxon>Embryophyta</taxon>
        <taxon>Tracheophyta</taxon>
        <taxon>Spermatophyta</taxon>
        <taxon>Magnoliopsida</taxon>
        <taxon>eudicotyledons</taxon>
        <taxon>Gunneridae</taxon>
        <taxon>Pentapetalae</taxon>
        <taxon>asterids</taxon>
        <taxon>lamiids</taxon>
        <taxon>Solanales</taxon>
        <taxon>Solanaceae</taxon>
        <taxon>Solanoideae</taxon>
        <taxon>Solaneae</taxon>
        <taxon>Solanum</taxon>
    </lineage>
</organism>
<evidence type="ECO:0000313" key="2">
    <source>
        <dbReference type="EMBL" id="KAH0744967.1"/>
    </source>
</evidence>